<dbReference type="Proteomes" id="UP000008144">
    <property type="component" value="Unassembled WGS sequence"/>
</dbReference>
<reference evidence="14" key="1">
    <citation type="journal article" date="2002" name="Science">
        <title>The draft genome of Ciona intestinalis: insights into chordate and vertebrate origins.</title>
        <authorList>
            <person name="Dehal P."/>
            <person name="Satou Y."/>
            <person name="Campbell R.K."/>
            <person name="Chapman J."/>
            <person name="Degnan B."/>
            <person name="De Tomaso A."/>
            <person name="Davidson B."/>
            <person name="Di Gregorio A."/>
            <person name="Gelpke M."/>
            <person name="Goodstein D.M."/>
            <person name="Harafuji N."/>
            <person name="Hastings K.E."/>
            <person name="Ho I."/>
            <person name="Hotta K."/>
            <person name="Huang W."/>
            <person name="Kawashima T."/>
            <person name="Lemaire P."/>
            <person name="Martinez D."/>
            <person name="Meinertzhagen I.A."/>
            <person name="Necula S."/>
            <person name="Nonaka M."/>
            <person name="Putnam N."/>
            <person name="Rash S."/>
            <person name="Saiga H."/>
            <person name="Satake M."/>
            <person name="Terry A."/>
            <person name="Yamada L."/>
            <person name="Wang H.G."/>
            <person name="Awazu S."/>
            <person name="Azumi K."/>
            <person name="Boore J."/>
            <person name="Branno M."/>
            <person name="Chin-Bow S."/>
            <person name="DeSantis R."/>
            <person name="Doyle S."/>
            <person name="Francino P."/>
            <person name="Keys D.N."/>
            <person name="Haga S."/>
            <person name="Hayashi H."/>
            <person name="Hino K."/>
            <person name="Imai K.S."/>
            <person name="Inaba K."/>
            <person name="Kano S."/>
            <person name="Kobayashi K."/>
            <person name="Kobayashi M."/>
            <person name="Lee B.I."/>
            <person name="Makabe K.W."/>
            <person name="Manohar C."/>
            <person name="Matassi G."/>
            <person name="Medina M."/>
            <person name="Mochizuki Y."/>
            <person name="Mount S."/>
            <person name="Morishita T."/>
            <person name="Miura S."/>
            <person name="Nakayama A."/>
            <person name="Nishizaka S."/>
            <person name="Nomoto H."/>
            <person name="Ohta F."/>
            <person name="Oishi K."/>
            <person name="Rigoutsos I."/>
            <person name="Sano M."/>
            <person name="Sasaki A."/>
            <person name="Sasakura Y."/>
            <person name="Shoguchi E."/>
            <person name="Shin-i T."/>
            <person name="Spagnuolo A."/>
            <person name="Stainier D."/>
            <person name="Suzuki M.M."/>
            <person name="Tassy O."/>
            <person name="Takatori N."/>
            <person name="Tokuoka M."/>
            <person name="Yagi K."/>
            <person name="Yoshizaki F."/>
            <person name="Wada S."/>
            <person name="Zhang C."/>
            <person name="Hyatt P.D."/>
            <person name="Larimer F."/>
            <person name="Detter C."/>
            <person name="Doggett N."/>
            <person name="Glavina T."/>
            <person name="Hawkins T."/>
            <person name="Richardson P."/>
            <person name="Lucas S."/>
            <person name="Kohara Y."/>
            <person name="Levine M."/>
            <person name="Satoh N."/>
            <person name="Rokhsar D.S."/>
        </authorList>
    </citation>
    <scope>NUCLEOTIDE SEQUENCE [LARGE SCALE GENOMIC DNA]</scope>
</reference>
<dbReference type="Pfam" id="PF02709">
    <property type="entry name" value="Glyco_transf_7C"/>
    <property type="match status" value="1"/>
</dbReference>
<dbReference type="Ensembl" id="ENSCINT00000031343.1">
    <property type="protein sequence ID" value="ENSCINP00000030540.1"/>
    <property type="gene ID" value="ENSCING00000021425.1"/>
</dbReference>
<comment type="similarity">
    <text evidence="3">Belongs to the glycosyltransferase 7 family.</text>
</comment>
<dbReference type="GO" id="GO:0008378">
    <property type="term" value="F:galactosyltransferase activity"/>
    <property type="evidence" value="ECO:0000318"/>
    <property type="project" value="GO_Central"/>
</dbReference>
<keyword evidence="6" id="KW-0812">Transmembrane</keyword>
<evidence type="ECO:0000256" key="8">
    <source>
        <dbReference type="ARBA" id="ARBA00022989"/>
    </source>
</evidence>
<dbReference type="PANTHER" id="PTHR19300">
    <property type="entry name" value="BETA-1,4-GALACTOSYLTRANSFERASE"/>
    <property type="match status" value="1"/>
</dbReference>
<evidence type="ECO:0000256" key="2">
    <source>
        <dbReference type="ARBA" id="ARBA00004922"/>
    </source>
</evidence>
<name>H2XLK8_CIOIN</name>
<keyword evidence="4" id="KW-0328">Glycosyltransferase</keyword>
<keyword evidence="14" id="KW-1185">Reference proteome</keyword>
<evidence type="ECO:0000256" key="5">
    <source>
        <dbReference type="ARBA" id="ARBA00022679"/>
    </source>
</evidence>
<dbReference type="SUPFAM" id="SSF53448">
    <property type="entry name" value="Nucleotide-diphospho-sugar transferases"/>
    <property type="match status" value="1"/>
</dbReference>
<dbReference type="AlphaFoldDB" id="H2XLK8"/>
<accession>H2XLK8</accession>
<dbReference type="PRINTS" id="PR02050">
    <property type="entry name" value="B14GALTRFASE"/>
</dbReference>
<dbReference type="InterPro" id="IPR003859">
    <property type="entry name" value="Galactosyl_T"/>
</dbReference>
<dbReference type="InterPro" id="IPR027791">
    <property type="entry name" value="Galactosyl_T_C"/>
</dbReference>
<keyword evidence="7" id="KW-0735">Signal-anchor</keyword>
<dbReference type="InterPro" id="IPR027995">
    <property type="entry name" value="Galactosyl_T_N"/>
</dbReference>
<dbReference type="GO" id="GO:0016020">
    <property type="term" value="C:membrane"/>
    <property type="evidence" value="ECO:0007669"/>
    <property type="project" value="UniProtKB-SubCell"/>
</dbReference>
<dbReference type="InParanoid" id="H2XLK8"/>
<evidence type="ECO:0000313" key="13">
    <source>
        <dbReference type="Ensembl" id="ENSCINP00000030540.1"/>
    </source>
</evidence>
<dbReference type="InterPro" id="IPR029044">
    <property type="entry name" value="Nucleotide-diphossugar_trans"/>
</dbReference>
<evidence type="ECO:0000256" key="3">
    <source>
        <dbReference type="ARBA" id="ARBA00005735"/>
    </source>
</evidence>
<comment type="subcellular location">
    <subcellularLocation>
        <location evidence="1">Membrane</location>
        <topology evidence="1">Single-pass type II membrane protein</topology>
    </subcellularLocation>
</comment>
<keyword evidence="8" id="KW-1133">Transmembrane helix</keyword>
<protein>
    <submittedName>
        <fullName evidence="13">Beta-1,4-galactosyltransferase 4-like</fullName>
    </submittedName>
</protein>
<reference evidence="13" key="2">
    <citation type="submission" date="2025-08" db="UniProtKB">
        <authorList>
            <consortium name="Ensembl"/>
        </authorList>
    </citation>
    <scope>IDENTIFICATION</scope>
</reference>
<organism evidence="13 14">
    <name type="scientific">Ciona intestinalis</name>
    <name type="common">Transparent sea squirt</name>
    <name type="synonym">Ascidia intestinalis</name>
    <dbReference type="NCBI Taxonomy" id="7719"/>
    <lineage>
        <taxon>Eukaryota</taxon>
        <taxon>Metazoa</taxon>
        <taxon>Chordata</taxon>
        <taxon>Tunicata</taxon>
        <taxon>Ascidiacea</taxon>
        <taxon>Phlebobranchia</taxon>
        <taxon>Cionidae</taxon>
        <taxon>Ciona</taxon>
    </lineage>
</organism>
<feature type="domain" description="Galactosyltransferase N-terminal" evidence="12">
    <location>
        <begin position="1"/>
        <end position="63"/>
    </location>
</feature>
<evidence type="ECO:0000256" key="4">
    <source>
        <dbReference type="ARBA" id="ARBA00022676"/>
    </source>
</evidence>
<sequence length="195" mass="22654">MLQRQQLCYVIFVVTQDDREIFNKGKLMNAGFIEAKKYGEFDCFIFHDVDLIAMNDKISYTCKDEQVVHYSFAMKQFDFKPMYLGYVGGALGFTKQQFETVNGFSNQYVGHGGEDDDMQRRIRVRQIKVWEPKESFVKYTNLPHGRDIGNPKNKMMTKLMEKAATRIDTDGLKSFSVKKVTIAKHKTYVEILVTL</sequence>
<dbReference type="PANTHER" id="PTHR19300:SF61">
    <property type="entry name" value="BETA-1,4-N-ACETYLGALACTOSAMINYLTRANSFERASE"/>
    <property type="match status" value="1"/>
</dbReference>
<dbReference type="GeneTree" id="ENSGT00940000163971"/>
<dbReference type="HOGENOM" id="CLU_044391_8_0_1"/>
<comment type="pathway">
    <text evidence="2">Protein modification; protein glycosylation.</text>
</comment>
<feature type="domain" description="Galactosyltransferase C-terminal" evidence="11">
    <location>
        <begin position="69"/>
        <end position="144"/>
    </location>
</feature>
<keyword evidence="9" id="KW-0472">Membrane</keyword>
<reference evidence="13" key="3">
    <citation type="submission" date="2025-09" db="UniProtKB">
        <authorList>
            <consortium name="Ensembl"/>
        </authorList>
    </citation>
    <scope>IDENTIFICATION</scope>
</reference>
<gene>
    <name evidence="13" type="primary">LOC100182196</name>
</gene>
<dbReference type="GO" id="GO:0005975">
    <property type="term" value="P:carbohydrate metabolic process"/>
    <property type="evidence" value="ECO:0007669"/>
    <property type="project" value="InterPro"/>
</dbReference>
<proteinExistence type="inferred from homology"/>
<dbReference type="UniPathway" id="UPA00378"/>
<dbReference type="Gene3D" id="3.90.550.10">
    <property type="entry name" value="Spore Coat Polysaccharide Biosynthesis Protein SpsA, Chain A"/>
    <property type="match status" value="1"/>
</dbReference>
<evidence type="ECO:0000256" key="1">
    <source>
        <dbReference type="ARBA" id="ARBA00004606"/>
    </source>
</evidence>
<evidence type="ECO:0000256" key="6">
    <source>
        <dbReference type="ARBA" id="ARBA00022692"/>
    </source>
</evidence>
<evidence type="ECO:0000313" key="14">
    <source>
        <dbReference type="Proteomes" id="UP000008144"/>
    </source>
</evidence>
<evidence type="ECO:0000256" key="9">
    <source>
        <dbReference type="ARBA" id="ARBA00023136"/>
    </source>
</evidence>
<evidence type="ECO:0000256" key="7">
    <source>
        <dbReference type="ARBA" id="ARBA00022968"/>
    </source>
</evidence>
<keyword evidence="5" id="KW-0808">Transferase</keyword>
<evidence type="ECO:0000259" key="11">
    <source>
        <dbReference type="Pfam" id="PF02709"/>
    </source>
</evidence>
<evidence type="ECO:0000259" key="12">
    <source>
        <dbReference type="Pfam" id="PF13733"/>
    </source>
</evidence>
<dbReference type="OMA" id="RYWLHYM"/>
<dbReference type="Pfam" id="PF13733">
    <property type="entry name" value="Glyco_transf_7N"/>
    <property type="match status" value="1"/>
</dbReference>
<keyword evidence="10" id="KW-0325">Glycoprotein</keyword>
<dbReference type="GO" id="GO:0005794">
    <property type="term" value="C:Golgi apparatus"/>
    <property type="evidence" value="ECO:0000318"/>
    <property type="project" value="GO_Central"/>
</dbReference>
<evidence type="ECO:0000256" key="10">
    <source>
        <dbReference type="ARBA" id="ARBA00023180"/>
    </source>
</evidence>